<evidence type="ECO:0000256" key="4">
    <source>
        <dbReference type="ARBA" id="ARBA00022679"/>
    </source>
</evidence>
<dbReference type="InterPro" id="IPR003594">
    <property type="entry name" value="HATPase_dom"/>
</dbReference>
<dbReference type="Pfam" id="PF00512">
    <property type="entry name" value="HisKA"/>
    <property type="match status" value="1"/>
</dbReference>
<keyword evidence="9" id="KW-1185">Reference proteome</keyword>
<organism evidence="8 9">
    <name type="scientific">Cellvibrio fontiphilus</name>
    <dbReference type="NCBI Taxonomy" id="1815559"/>
    <lineage>
        <taxon>Bacteria</taxon>
        <taxon>Pseudomonadati</taxon>
        <taxon>Pseudomonadota</taxon>
        <taxon>Gammaproteobacteria</taxon>
        <taxon>Cellvibrionales</taxon>
        <taxon>Cellvibrionaceae</taxon>
        <taxon>Cellvibrio</taxon>
    </lineage>
</organism>
<feature type="domain" description="Histidine kinase" evidence="7">
    <location>
        <begin position="272"/>
        <end position="495"/>
    </location>
</feature>
<keyword evidence="6" id="KW-0812">Transmembrane</keyword>
<dbReference type="PANTHER" id="PTHR43304:SF1">
    <property type="entry name" value="PAC DOMAIN-CONTAINING PROTEIN"/>
    <property type="match status" value="1"/>
</dbReference>
<dbReference type="InterPro" id="IPR036097">
    <property type="entry name" value="HisK_dim/P_sf"/>
</dbReference>
<dbReference type="Proteomes" id="UP001595555">
    <property type="component" value="Unassembled WGS sequence"/>
</dbReference>
<dbReference type="PRINTS" id="PR00344">
    <property type="entry name" value="BCTRLSENSOR"/>
</dbReference>
<dbReference type="CDD" id="cd19410">
    <property type="entry name" value="HK9-like_sensor"/>
    <property type="match status" value="1"/>
</dbReference>
<dbReference type="SUPFAM" id="SSF55874">
    <property type="entry name" value="ATPase domain of HSP90 chaperone/DNA topoisomerase II/histidine kinase"/>
    <property type="match status" value="1"/>
</dbReference>
<dbReference type="Gene3D" id="3.30.565.10">
    <property type="entry name" value="Histidine kinase-like ATPase, C-terminal domain"/>
    <property type="match status" value="1"/>
</dbReference>
<dbReference type="SUPFAM" id="SSF47384">
    <property type="entry name" value="Homodimeric domain of signal transducing histidine kinase"/>
    <property type="match status" value="1"/>
</dbReference>
<evidence type="ECO:0000256" key="5">
    <source>
        <dbReference type="ARBA" id="ARBA00022777"/>
    </source>
</evidence>
<evidence type="ECO:0000259" key="7">
    <source>
        <dbReference type="PROSITE" id="PS50109"/>
    </source>
</evidence>
<dbReference type="Gene3D" id="1.10.287.130">
    <property type="match status" value="1"/>
</dbReference>
<name>A0ABV7FK61_9GAMM</name>
<dbReference type="PROSITE" id="PS50109">
    <property type="entry name" value="HIS_KIN"/>
    <property type="match status" value="1"/>
</dbReference>
<reference evidence="9" key="1">
    <citation type="journal article" date="2019" name="Int. J. Syst. Evol. Microbiol.">
        <title>The Global Catalogue of Microorganisms (GCM) 10K type strain sequencing project: providing services to taxonomists for standard genome sequencing and annotation.</title>
        <authorList>
            <consortium name="The Broad Institute Genomics Platform"/>
            <consortium name="The Broad Institute Genome Sequencing Center for Infectious Disease"/>
            <person name="Wu L."/>
            <person name="Ma J."/>
        </authorList>
    </citation>
    <scope>NUCLEOTIDE SEQUENCE [LARGE SCALE GENOMIC DNA]</scope>
    <source>
        <strain evidence="9">KCTC 52237</strain>
    </source>
</reference>
<dbReference type="RefSeq" id="WP_378120824.1">
    <property type="nucleotide sequence ID" value="NZ_JBHRTF010000006.1"/>
</dbReference>
<keyword evidence="3" id="KW-0597">Phosphoprotein</keyword>
<comment type="catalytic activity">
    <reaction evidence="1">
        <text>ATP + protein L-histidine = ADP + protein N-phospho-L-histidine.</text>
        <dbReference type="EC" id="2.7.13.3"/>
    </reaction>
</comment>
<proteinExistence type="predicted"/>
<feature type="transmembrane region" description="Helical" evidence="6">
    <location>
        <begin position="197"/>
        <end position="221"/>
    </location>
</feature>
<evidence type="ECO:0000256" key="3">
    <source>
        <dbReference type="ARBA" id="ARBA00022553"/>
    </source>
</evidence>
<keyword evidence="4" id="KW-0808">Transferase</keyword>
<evidence type="ECO:0000256" key="2">
    <source>
        <dbReference type="ARBA" id="ARBA00012438"/>
    </source>
</evidence>
<evidence type="ECO:0000313" key="8">
    <source>
        <dbReference type="EMBL" id="MFC3116990.1"/>
    </source>
</evidence>
<keyword evidence="6" id="KW-1133">Transmembrane helix</keyword>
<dbReference type="InterPro" id="IPR036890">
    <property type="entry name" value="HATPase_C_sf"/>
</dbReference>
<dbReference type="InterPro" id="IPR003661">
    <property type="entry name" value="HisK_dim/P_dom"/>
</dbReference>
<sequence>MSDVLLGGGVLFNQKITNRLPNSVWIMALAAAITFFAVSAVLAYRSIDVITQNNIAINNTLQTVNLIKDLNRELLAAESSQRGYLLTKDPEYLEPYHQTLSVVNKLLMQLGDSTAAFPEQKTYFASLRGYVADKVGEMQRIVALTDREEIRAAIKQVKTDKGIELMRAISQLLAEMEQQELQQLYKSKAIAAENREFIIMALLLANAIGLALSLGVFYTWYRNSTKVAELNSALASANAELEEKVGVRTQALLQYSEELQRSNRELEEFAFVASHDLQEPLRKIRAFGDRLQQKFSAELGEAGADYVARMQAASERMSALIDDLLSFSRVTTKQRPFIAVDLNEIMHSVLDDLDFAIEDSGAQIHIDPLPIIDADGLQMTQVFMNLITNSLKFHLPDHRPVVTVTSESNVASPLADDNRHWCRLQFADQGIGFEAQYAERIFSLFQRLHGRDEYSGTGIGLALCRKIIERHGGSISAQSEPGEGAVFTILLPMTQTPMEPLKDLFGYVT</sequence>
<gene>
    <name evidence="8" type="ORF">ACFODX_15585</name>
</gene>
<comment type="caution">
    <text evidence="8">The sequence shown here is derived from an EMBL/GenBank/DDBJ whole genome shotgun (WGS) entry which is preliminary data.</text>
</comment>
<evidence type="ECO:0000313" key="9">
    <source>
        <dbReference type="Proteomes" id="UP001595555"/>
    </source>
</evidence>
<keyword evidence="5" id="KW-0418">Kinase</keyword>
<accession>A0ABV7FK61</accession>
<dbReference type="EMBL" id="JBHRTF010000006">
    <property type="protein sequence ID" value="MFC3116990.1"/>
    <property type="molecule type" value="Genomic_DNA"/>
</dbReference>
<dbReference type="PANTHER" id="PTHR43304">
    <property type="entry name" value="PHYTOCHROME-LIKE PROTEIN CPH1"/>
    <property type="match status" value="1"/>
</dbReference>
<keyword evidence="6" id="KW-0472">Membrane</keyword>
<dbReference type="EC" id="2.7.13.3" evidence="2"/>
<dbReference type="Pfam" id="PF05227">
    <property type="entry name" value="CHASE3"/>
    <property type="match status" value="1"/>
</dbReference>
<evidence type="ECO:0000256" key="6">
    <source>
        <dbReference type="SAM" id="Phobius"/>
    </source>
</evidence>
<dbReference type="InterPro" id="IPR004358">
    <property type="entry name" value="Sig_transdc_His_kin-like_C"/>
</dbReference>
<dbReference type="SMART" id="SM00388">
    <property type="entry name" value="HisKA"/>
    <property type="match status" value="1"/>
</dbReference>
<dbReference type="SMART" id="SM00387">
    <property type="entry name" value="HATPase_c"/>
    <property type="match status" value="1"/>
</dbReference>
<dbReference type="InterPro" id="IPR005467">
    <property type="entry name" value="His_kinase_dom"/>
</dbReference>
<dbReference type="InterPro" id="IPR007891">
    <property type="entry name" value="CHASE3"/>
</dbReference>
<dbReference type="CDD" id="cd00082">
    <property type="entry name" value="HisKA"/>
    <property type="match status" value="1"/>
</dbReference>
<feature type="transmembrane region" description="Helical" evidence="6">
    <location>
        <begin position="24"/>
        <end position="44"/>
    </location>
</feature>
<protein>
    <recommendedName>
        <fullName evidence="2">histidine kinase</fullName>
        <ecNumber evidence="2">2.7.13.3</ecNumber>
    </recommendedName>
</protein>
<dbReference type="InterPro" id="IPR052162">
    <property type="entry name" value="Sensor_kinase/Photoreceptor"/>
</dbReference>
<evidence type="ECO:0000256" key="1">
    <source>
        <dbReference type="ARBA" id="ARBA00000085"/>
    </source>
</evidence>
<dbReference type="Pfam" id="PF02518">
    <property type="entry name" value="HATPase_c"/>
    <property type="match status" value="1"/>
</dbReference>